<reference evidence="2" key="1">
    <citation type="journal article" date="2023" name="Front. Mar. Sci.">
        <title>A new Merluccius polli reference genome to investigate the effects of global change in West African waters.</title>
        <authorList>
            <person name="Mateo J.L."/>
            <person name="Blanco-Fernandez C."/>
            <person name="Garcia-Vazquez E."/>
            <person name="Machado-Schiaffino G."/>
        </authorList>
    </citation>
    <scope>NUCLEOTIDE SEQUENCE</scope>
    <source>
        <strain evidence="2">C29</strain>
        <tissue evidence="2">Fin</tissue>
    </source>
</reference>
<evidence type="ECO:0000256" key="1">
    <source>
        <dbReference type="SAM" id="MobiDB-lite"/>
    </source>
</evidence>
<keyword evidence="3" id="KW-1185">Reference proteome</keyword>
<proteinExistence type="predicted"/>
<dbReference type="InterPro" id="IPR005312">
    <property type="entry name" value="DUF1759"/>
</dbReference>
<comment type="caution">
    <text evidence="2">The sequence shown here is derived from an EMBL/GenBank/DDBJ whole genome shotgun (WGS) entry which is preliminary data.</text>
</comment>
<feature type="region of interest" description="Disordered" evidence="1">
    <location>
        <begin position="208"/>
        <end position="227"/>
    </location>
</feature>
<evidence type="ECO:0000313" key="2">
    <source>
        <dbReference type="EMBL" id="KAK0147803.1"/>
    </source>
</evidence>
<evidence type="ECO:0000313" key="3">
    <source>
        <dbReference type="Proteomes" id="UP001174136"/>
    </source>
</evidence>
<dbReference type="EMBL" id="JAOPHQ010002280">
    <property type="protein sequence ID" value="KAK0147803.1"/>
    <property type="molecule type" value="Genomic_DNA"/>
</dbReference>
<dbReference type="Pfam" id="PF03564">
    <property type="entry name" value="DUF1759"/>
    <property type="match status" value="1"/>
</dbReference>
<protein>
    <submittedName>
        <fullName evidence="2">Uncharacterized protein</fullName>
    </submittedName>
</protein>
<dbReference type="AlphaFoldDB" id="A0AA47MW51"/>
<organism evidence="2 3">
    <name type="scientific">Merluccius polli</name>
    <name type="common">Benguela hake</name>
    <name type="synonym">Merluccius cadenati</name>
    <dbReference type="NCBI Taxonomy" id="89951"/>
    <lineage>
        <taxon>Eukaryota</taxon>
        <taxon>Metazoa</taxon>
        <taxon>Chordata</taxon>
        <taxon>Craniata</taxon>
        <taxon>Vertebrata</taxon>
        <taxon>Euteleostomi</taxon>
        <taxon>Actinopterygii</taxon>
        <taxon>Neopterygii</taxon>
        <taxon>Teleostei</taxon>
        <taxon>Neoteleostei</taxon>
        <taxon>Acanthomorphata</taxon>
        <taxon>Zeiogadaria</taxon>
        <taxon>Gadariae</taxon>
        <taxon>Gadiformes</taxon>
        <taxon>Gadoidei</taxon>
        <taxon>Merlucciidae</taxon>
        <taxon>Merluccius</taxon>
    </lineage>
</organism>
<dbReference type="PANTHER" id="PTHR47331">
    <property type="entry name" value="PHD-TYPE DOMAIN-CONTAINING PROTEIN"/>
    <property type="match status" value="1"/>
</dbReference>
<dbReference type="Proteomes" id="UP001174136">
    <property type="component" value="Unassembled WGS sequence"/>
</dbReference>
<feature type="compositionally biased region" description="Low complexity" evidence="1">
    <location>
        <begin position="208"/>
        <end position="219"/>
    </location>
</feature>
<sequence length="566" mass="63588">MHRQNDITAAMVQQQHTSALPPREIPVFDGDPLQFRPFIKAFEQGVEGKAGSEDCLYYLEQFTKGQPQELVRSCQHMMPGRGYTVAKGLLQEHFGNPYKIATAYMKKALAWQAVKPEDVRALQAYSLFLRGCCNVMGDLQYLQELDMPVNMRTIISKLPYKMREQWRTTAHDIMERTHDRAHITNLVQFIERHVSILSEPLFGDIQDSPAGASASKPPSNFRSQPRSHVNSNVVDTAVISNDVTEDVRDHALDTECIEEARCLYCDRRHPVEECKQFNSKKHKEKILFLRQKGVCFACLCVGHITRDCKGRSVCKVCGQAHPTVLHIERQLTQEQLRASPEQLQSSFQTCGHTGAGKDQCVLSILPVKVKSAKGSRVITTYAFLDPGSSATFCSEHLMRKLNITGKGTSFLLRTMGQERVVPAYSLSGLEVSDLDSNNLYALPEVYTQKEMPVTVTNMITSEDLAKWPYLSKVRIPSVKANVDLLIGTNAPKVLEPWEVINSCQNGPYAIRTVLGWVVNGPLSGNSDAPLSSATVNRISLQRLEEMLVSQYNHDFIEKPTEEREMS</sequence>
<dbReference type="PANTHER" id="PTHR47331:SF3">
    <property type="match status" value="1"/>
</dbReference>
<gene>
    <name evidence="2" type="ORF">N1851_012494</name>
</gene>
<accession>A0AA47MW51</accession>
<name>A0AA47MW51_MERPO</name>